<dbReference type="Gene3D" id="3.90.180.10">
    <property type="entry name" value="Medium-chain alcohol dehydrogenases, catalytic domain"/>
    <property type="match status" value="1"/>
</dbReference>
<organism evidence="3 4">
    <name type="scientific">Streptomyces chattanoogensis</name>
    <dbReference type="NCBI Taxonomy" id="66876"/>
    <lineage>
        <taxon>Bacteria</taxon>
        <taxon>Bacillati</taxon>
        <taxon>Actinomycetota</taxon>
        <taxon>Actinomycetes</taxon>
        <taxon>Kitasatosporales</taxon>
        <taxon>Streptomycetaceae</taxon>
        <taxon>Streptomyces</taxon>
    </lineage>
</organism>
<dbReference type="InterPro" id="IPR020843">
    <property type="entry name" value="ER"/>
</dbReference>
<evidence type="ECO:0000313" key="3">
    <source>
        <dbReference type="EMBL" id="KPC59660.1"/>
    </source>
</evidence>
<dbReference type="InterPro" id="IPR013154">
    <property type="entry name" value="ADH-like_N"/>
</dbReference>
<dbReference type="SUPFAM" id="SSF51735">
    <property type="entry name" value="NAD(P)-binding Rossmann-fold domains"/>
    <property type="match status" value="1"/>
</dbReference>
<dbReference type="AlphaFoldDB" id="A0A0N0GWA7"/>
<dbReference type="SMART" id="SM00829">
    <property type="entry name" value="PKS_ER"/>
    <property type="match status" value="1"/>
</dbReference>
<feature type="domain" description="Enoyl reductase (ER)" evidence="2">
    <location>
        <begin position="9"/>
        <end position="298"/>
    </location>
</feature>
<gene>
    <name evidence="3" type="ORF">ADL29_33750</name>
</gene>
<dbReference type="CDD" id="cd08270">
    <property type="entry name" value="MDR4"/>
    <property type="match status" value="1"/>
</dbReference>
<keyword evidence="1" id="KW-0521">NADP</keyword>
<dbReference type="PATRIC" id="fig|66876.3.peg.7434"/>
<dbReference type="RefSeq" id="WP_053927333.1">
    <property type="nucleotide sequence ID" value="NZ_LGKG01000175.1"/>
</dbReference>
<dbReference type="InterPro" id="IPR011032">
    <property type="entry name" value="GroES-like_sf"/>
</dbReference>
<dbReference type="SUPFAM" id="SSF50129">
    <property type="entry name" value="GroES-like"/>
    <property type="match status" value="1"/>
</dbReference>
<dbReference type="PANTHER" id="PTHR44154">
    <property type="entry name" value="QUINONE OXIDOREDUCTASE"/>
    <property type="match status" value="1"/>
</dbReference>
<accession>A0A0N0GWA7</accession>
<dbReference type="PANTHER" id="PTHR44154:SF1">
    <property type="entry name" value="QUINONE OXIDOREDUCTASE"/>
    <property type="match status" value="1"/>
</dbReference>
<dbReference type="EMBL" id="LGKG01000175">
    <property type="protein sequence ID" value="KPC59660.1"/>
    <property type="molecule type" value="Genomic_DNA"/>
</dbReference>
<proteinExistence type="predicted"/>
<dbReference type="Pfam" id="PF00107">
    <property type="entry name" value="ADH_zinc_N"/>
    <property type="match status" value="1"/>
</dbReference>
<evidence type="ECO:0000259" key="2">
    <source>
        <dbReference type="SMART" id="SM00829"/>
    </source>
</evidence>
<comment type="caution">
    <text evidence="3">The sequence shown here is derived from an EMBL/GenBank/DDBJ whole genome shotgun (WGS) entry which is preliminary data.</text>
</comment>
<dbReference type="GO" id="GO:0016491">
    <property type="term" value="F:oxidoreductase activity"/>
    <property type="evidence" value="ECO:0007669"/>
    <property type="project" value="InterPro"/>
</dbReference>
<dbReference type="InterPro" id="IPR036291">
    <property type="entry name" value="NAD(P)-bd_dom_sf"/>
</dbReference>
<sequence length="301" mass="30752">MRALVVDHSAPGRLALGTVADPAPEPDEVLVRITAVSLNYGELPQSEDVAAGTVPGWDAAGVVERAAADGRGPKPGDRVVTWGRSNGWAELRAVHVDELAVLPDTVDFATAAALPVAGLTALRALRRADVLPGQRVAITGASGGVGRFAVQLAHQAGAEVYAFVGNPARGEGLAALGADHVLTGPAELDAPVDVVLDNVGGSLLAGLLGHIAPEGKVISIGATSGEPTPIQPYQLILNRLTLIGIQAGGSTGADLAHLVRLLAEGRLQSSVDRVTDWERAGETAVALINREIRGKAVLTLG</sequence>
<keyword evidence="4" id="KW-1185">Reference proteome</keyword>
<dbReference type="InterPro" id="IPR013149">
    <property type="entry name" value="ADH-like_C"/>
</dbReference>
<evidence type="ECO:0000313" key="4">
    <source>
        <dbReference type="Proteomes" id="UP000037982"/>
    </source>
</evidence>
<name>A0A0N0GWA7_9ACTN</name>
<protein>
    <recommendedName>
        <fullName evidence="2">Enoyl reductase (ER) domain-containing protein</fullName>
    </recommendedName>
</protein>
<evidence type="ECO:0000256" key="1">
    <source>
        <dbReference type="ARBA" id="ARBA00022857"/>
    </source>
</evidence>
<dbReference type="Pfam" id="PF08240">
    <property type="entry name" value="ADH_N"/>
    <property type="match status" value="1"/>
</dbReference>
<reference evidence="4" key="1">
    <citation type="submission" date="2015-07" db="EMBL/GenBank/DDBJ databases">
        <authorList>
            <person name="Ju K.-S."/>
            <person name="Doroghazi J.R."/>
            <person name="Metcalf W.W."/>
        </authorList>
    </citation>
    <scope>NUCLEOTIDE SEQUENCE [LARGE SCALE GENOMIC DNA]</scope>
    <source>
        <strain evidence="4">NRRL ISP-5002</strain>
    </source>
</reference>
<dbReference type="InterPro" id="IPR051603">
    <property type="entry name" value="Zinc-ADH_QOR/CCCR"/>
</dbReference>
<dbReference type="Proteomes" id="UP000037982">
    <property type="component" value="Unassembled WGS sequence"/>
</dbReference>